<evidence type="ECO:0000259" key="9">
    <source>
        <dbReference type="Pfam" id="PF12804"/>
    </source>
</evidence>
<evidence type="ECO:0000256" key="7">
    <source>
        <dbReference type="ARBA" id="ARBA00023150"/>
    </source>
</evidence>
<dbReference type="InterPro" id="IPR013482">
    <property type="entry name" value="Molybde_CF_guanTrfase"/>
</dbReference>
<dbReference type="GO" id="GO:0006777">
    <property type="term" value="P:Mo-molybdopterin cofactor biosynthetic process"/>
    <property type="evidence" value="ECO:0007669"/>
    <property type="project" value="UniProtKB-KW"/>
</dbReference>
<feature type="binding site" evidence="8">
    <location>
        <begin position="6"/>
        <end position="8"/>
    </location>
    <ligand>
        <name>GTP</name>
        <dbReference type="ChEBI" id="CHEBI:37565"/>
    </ligand>
</feature>
<dbReference type="CDD" id="cd02503">
    <property type="entry name" value="MobA"/>
    <property type="match status" value="1"/>
</dbReference>
<keyword evidence="7 8" id="KW-0501">Molybdenum cofactor biosynthesis</keyword>
<comment type="subcellular location">
    <subcellularLocation>
        <location evidence="8">Cytoplasm</location>
    </subcellularLocation>
</comment>
<organism evidence="10 11">
    <name type="scientific">Anaerovirgula multivorans</name>
    <dbReference type="NCBI Taxonomy" id="312168"/>
    <lineage>
        <taxon>Bacteria</taxon>
        <taxon>Bacillati</taxon>
        <taxon>Bacillota</taxon>
        <taxon>Clostridia</taxon>
        <taxon>Peptostreptococcales</taxon>
        <taxon>Natronincolaceae</taxon>
        <taxon>Anaerovirgula</taxon>
    </lineage>
</organism>
<evidence type="ECO:0000313" key="11">
    <source>
        <dbReference type="Proteomes" id="UP000198304"/>
    </source>
</evidence>
<dbReference type="GO" id="GO:0005525">
    <property type="term" value="F:GTP binding"/>
    <property type="evidence" value="ECO:0007669"/>
    <property type="project" value="UniProtKB-UniRule"/>
</dbReference>
<dbReference type="InterPro" id="IPR029044">
    <property type="entry name" value="Nucleotide-diphossugar_trans"/>
</dbReference>
<evidence type="ECO:0000256" key="2">
    <source>
        <dbReference type="ARBA" id="ARBA00022679"/>
    </source>
</evidence>
<dbReference type="GO" id="GO:0046872">
    <property type="term" value="F:metal ion binding"/>
    <property type="evidence" value="ECO:0007669"/>
    <property type="project" value="UniProtKB-KW"/>
</dbReference>
<dbReference type="GO" id="GO:0005737">
    <property type="term" value="C:cytoplasm"/>
    <property type="evidence" value="ECO:0007669"/>
    <property type="project" value="UniProtKB-SubCell"/>
</dbReference>
<keyword evidence="1 8" id="KW-0963">Cytoplasm</keyword>
<comment type="domain">
    <text evidence="8">The N-terminal domain determines nucleotide recognition and specific binding, while the C-terminal domain determines the specific binding to the target protein.</text>
</comment>
<feature type="binding site" evidence="8">
    <location>
        <position position="18"/>
    </location>
    <ligand>
        <name>GTP</name>
        <dbReference type="ChEBI" id="CHEBI:37565"/>
    </ligand>
</feature>
<comment type="catalytic activity">
    <reaction evidence="8">
        <text>Mo-molybdopterin + GTP + H(+) = Mo-molybdopterin guanine dinucleotide + diphosphate</text>
        <dbReference type="Rhea" id="RHEA:34243"/>
        <dbReference type="ChEBI" id="CHEBI:15378"/>
        <dbReference type="ChEBI" id="CHEBI:33019"/>
        <dbReference type="ChEBI" id="CHEBI:37565"/>
        <dbReference type="ChEBI" id="CHEBI:71302"/>
        <dbReference type="ChEBI" id="CHEBI:71310"/>
        <dbReference type="EC" id="2.7.7.77"/>
    </reaction>
</comment>
<evidence type="ECO:0000256" key="1">
    <source>
        <dbReference type="ARBA" id="ARBA00022490"/>
    </source>
</evidence>
<comment type="function">
    <text evidence="8">Transfers a GMP moiety from GTP to Mo-molybdopterin (Mo-MPT) cofactor (Moco or molybdenum cofactor) to form Mo-molybdopterin guanine dinucleotide (Mo-MGD) cofactor.</text>
</comment>
<dbReference type="Pfam" id="PF12804">
    <property type="entry name" value="NTP_transf_3"/>
    <property type="match status" value="1"/>
</dbReference>
<protein>
    <recommendedName>
        <fullName evidence="8">Probable molybdenum cofactor guanylyltransferase</fullName>
        <shortName evidence="8">MoCo guanylyltransferase</shortName>
        <ecNumber evidence="8">2.7.7.77</ecNumber>
    </recommendedName>
    <alternativeName>
        <fullName evidence="8">GTP:molybdopterin guanylyltransferase</fullName>
    </alternativeName>
    <alternativeName>
        <fullName evidence="8">Mo-MPT guanylyltransferase</fullName>
    </alternativeName>
    <alternativeName>
        <fullName evidence="8">Molybdopterin guanylyltransferase</fullName>
    </alternativeName>
    <alternativeName>
        <fullName evidence="8">Molybdopterin-guanine dinucleotide synthase</fullName>
        <shortName evidence="8">MGD synthase</shortName>
    </alternativeName>
</protein>
<keyword evidence="11" id="KW-1185">Reference proteome</keyword>
<dbReference type="PANTHER" id="PTHR19136">
    <property type="entry name" value="MOLYBDENUM COFACTOR GUANYLYLTRANSFERASE"/>
    <property type="match status" value="1"/>
</dbReference>
<keyword evidence="2 8" id="KW-0808">Transferase</keyword>
<feature type="binding site" evidence="8">
    <location>
        <position position="64"/>
    </location>
    <ligand>
        <name>GTP</name>
        <dbReference type="ChEBI" id="CHEBI:37565"/>
    </ligand>
</feature>
<evidence type="ECO:0000313" key="10">
    <source>
        <dbReference type="EMBL" id="SNR97385.1"/>
    </source>
</evidence>
<dbReference type="PANTHER" id="PTHR19136:SF81">
    <property type="entry name" value="MOLYBDENUM COFACTOR GUANYLYLTRANSFERASE"/>
    <property type="match status" value="1"/>
</dbReference>
<feature type="binding site" evidence="8">
    <location>
        <position position="95"/>
    </location>
    <ligand>
        <name>Mg(2+)</name>
        <dbReference type="ChEBI" id="CHEBI:18420"/>
    </ligand>
</feature>
<comment type="similarity">
    <text evidence="8">Belongs to the MobA family.</text>
</comment>
<dbReference type="GO" id="GO:0061603">
    <property type="term" value="F:molybdenum cofactor guanylyltransferase activity"/>
    <property type="evidence" value="ECO:0007669"/>
    <property type="project" value="UniProtKB-EC"/>
</dbReference>
<dbReference type="AlphaFoldDB" id="A0A239ANZ7"/>
<evidence type="ECO:0000256" key="5">
    <source>
        <dbReference type="ARBA" id="ARBA00022842"/>
    </source>
</evidence>
<evidence type="ECO:0000256" key="8">
    <source>
        <dbReference type="HAMAP-Rule" id="MF_00316"/>
    </source>
</evidence>
<feature type="binding site" evidence="8">
    <location>
        <position position="95"/>
    </location>
    <ligand>
        <name>GTP</name>
        <dbReference type="ChEBI" id="CHEBI:37565"/>
    </ligand>
</feature>
<feature type="domain" description="MobA-like NTP transferase" evidence="9">
    <location>
        <begin position="3"/>
        <end position="150"/>
    </location>
</feature>
<evidence type="ECO:0000256" key="6">
    <source>
        <dbReference type="ARBA" id="ARBA00023134"/>
    </source>
</evidence>
<gene>
    <name evidence="8" type="primary">mobA</name>
    <name evidence="10" type="ORF">SAMN05446037_1002172</name>
</gene>
<dbReference type="InterPro" id="IPR025877">
    <property type="entry name" value="MobA-like_NTP_Trfase"/>
</dbReference>
<dbReference type="Proteomes" id="UP000198304">
    <property type="component" value="Unassembled WGS sequence"/>
</dbReference>
<dbReference type="SUPFAM" id="SSF53448">
    <property type="entry name" value="Nucleotide-diphospho-sugar transferases"/>
    <property type="match status" value="1"/>
</dbReference>
<keyword evidence="10" id="KW-0548">Nucleotidyltransferase</keyword>
<dbReference type="HAMAP" id="MF_00316">
    <property type="entry name" value="MobA"/>
    <property type="match status" value="1"/>
</dbReference>
<keyword evidence="3 8" id="KW-0479">Metal-binding</keyword>
<evidence type="ECO:0000256" key="3">
    <source>
        <dbReference type="ARBA" id="ARBA00022723"/>
    </source>
</evidence>
<keyword evidence="5 8" id="KW-0460">Magnesium</keyword>
<dbReference type="EMBL" id="FZOJ01000002">
    <property type="protein sequence ID" value="SNR97385.1"/>
    <property type="molecule type" value="Genomic_DNA"/>
</dbReference>
<dbReference type="Gene3D" id="3.90.550.10">
    <property type="entry name" value="Spore Coat Polysaccharide Biosynthesis Protein SpsA, Chain A"/>
    <property type="match status" value="1"/>
</dbReference>
<accession>A0A239ANZ7</accession>
<comment type="caution">
    <text evidence="8">Lacks conserved residue(s) required for the propagation of feature annotation.</text>
</comment>
<evidence type="ECO:0000256" key="4">
    <source>
        <dbReference type="ARBA" id="ARBA00022741"/>
    </source>
</evidence>
<keyword evidence="4 8" id="KW-0547">Nucleotide-binding</keyword>
<comment type="cofactor">
    <cofactor evidence="8">
        <name>Mg(2+)</name>
        <dbReference type="ChEBI" id="CHEBI:18420"/>
    </cofactor>
</comment>
<proteinExistence type="inferred from homology"/>
<reference evidence="10 11" key="1">
    <citation type="submission" date="2017-06" db="EMBL/GenBank/DDBJ databases">
        <authorList>
            <person name="Kim H.J."/>
            <person name="Triplett B.A."/>
        </authorList>
    </citation>
    <scope>NUCLEOTIDE SEQUENCE [LARGE SCALE GENOMIC DNA]</scope>
    <source>
        <strain evidence="10 11">SCA</strain>
    </source>
</reference>
<dbReference type="EC" id="2.7.7.77" evidence="8"/>
<sequence>MSAIVLAGGGSTRMGKNKALLQLGEKTMIERIVDTLRPLFNEIILVTNHPEEYHFLKNIIYIKDEKILEERNSLIGIYSGLLAANNSYAFVVPCDMPFLNQGLIKYMIDKLEDEDVFIPFIEGHYQPLHAIYSKRCIEPIKKLLDQQKYKIINFFHEVSIKTIDEDTVKRFSKEFTCFLNVNTYQAYLDIQKHWDKLLIRGD</sequence>
<keyword evidence="6 8" id="KW-0342">GTP-binding</keyword>
<name>A0A239ANZ7_9FIRM</name>